<dbReference type="InterPro" id="IPR002575">
    <property type="entry name" value="Aminoglycoside_PTrfase"/>
</dbReference>
<evidence type="ECO:0000259" key="1">
    <source>
        <dbReference type="Pfam" id="PF01636"/>
    </source>
</evidence>
<sequence>MEPSIRDIIIAEAQRLRSGDGSVTLEHSSLSEQGRSHYIFVVTLADDSKMVARVARTQGSENLERRAINTLEHIKASNTDCQVPRIHWHNLDHPREIPPVILQDLIQGRSLNIWNSAIPKELQHAFLDSLAQFLLDLWYIEAPESASASSTVRTYSNWLENEIDKGIRRCITGSGKWGNVSDYLVMRSMIPQIAHHLDDFQTIGIAHGDMNAHNFIVNERLELMGYVNTIYLRYPAYLRYSVVDWDWTFEAPLPAVIQYPWFIADVPGWHNDGVELGETFEHNRDYLVKMLKVKEEATRKIDTVSTLLAQASERQRFQSAISYRDIHREYVVSDLVFLEAKSQDIRPQLEAFLMKHPELKESSTVKQIVCANQIDSP</sequence>
<dbReference type="Proteomes" id="UP000304951">
    <property type="component" value="Unassembled WGS sequence"/>
</dbReference>
<dbReference type="InterPro" id="IPR011009">
    <property type="entry name" value="Kinase-like_dom_sf"/>
</dbReference>
<dbReference type="InterPro" id="IPR051678">
    <property type="entry name" value="AGP_Transferase"/>
</dbReference>
<dbReference type="SUPFAM" id="SSF56112">
    <property type="entry name" value="Protein kinase-like (PK-like)"/>
    <property type="match status" value="1"/>
</dbReference>
<reference evidence="2 3" key="1">
    <citation type="submission" date="2018-10" db="EMBL/GenBank/DDBJ databases">
        <title>Fifty Aureobasidium pullulans genomes reveal a recombining polyextremotolerant generalist.</title>
        <authorList>
            <person name="Gostincar C."/>
            <person name="Turk M."/>
            <person name="Zajc J."/>
            <person name="Gunde-Cimerman N."/>
        </authorList>
    </citation>
    <scope>NUCLEOTIDE SEQUENCE [LARGE SCALE GENOMIC DNA]</scope>
    <source>
        <strain evidence="2 3">EXF-11900</strain>
    </source>
</reference>
<dbReference type="Pfam" id="PF01636">
    <property type="entry name" value="APH"/>
    <property type="match status" value="1"/>
</dbReference>
<name>A0A4S8S106_AURPU</name>
<dbReference type="AlphaFoldDB" id="A0A4S8S106"/>
<feature type="domain" description="Aminoglycoside phosphotransferase" evidence="1">
    <location>
        <begin position="33"/>
        <end position="219"/>
    </location>
</feature>
<proteinExistence type="predicted"/>
<organism evidence="2 3">
    <name type="scientific">Aureobasidium pullulans</name>
    <name type="common">Black yeast</name>
    <name type="synonym">Pullularia pullulans</name>
    <dbReference type="NCBI Taxonomy" id="5580"/>
    <lineage>
        <taxon>Eukaryota</taxon>
        <taxon>Fungi</taxon>
        <taxon>Dikarya</taxon>
        <taxon>Ascomycota</taxon>
        <taxon>Pezizomycotina</taxon>
        <taxon>Dothideomycetes</taxon>
        <taxon>Dothideomycetidae</taxon>
        <taxon>Dothideales</taxon>
        <taxon>Saccotheciaceae</taxon>
        <taxon>Aureobasidium</taxon>
    </lineage>
</organism>
<gene>
    <name evidence="2" type="ORF">D6D28_10313</name>
</gene>
<dbReference type="EMBL" id="QZAF01001001">
    <property type="protein sequence ID" value="THV63895.1"/>
    <property type="molecule type" value="Genomic_DNA"/>
</dbReference>
<protein>
    <recommendedName>
        <fullName evidence="1">Aminoglycoside phosphotransferase domain-containing protein</fullName>
    </recommendedName>
</protein>
<dbReference type="PANTHER" id="PTHR21310">
    <property type="entry name" value="AMINOGLYCOSIDE PHOSPHOTRANSFERASE-RELATED-RELATED"/>
    <property type="match status" value="1"/>
</dbReference>
<evidence type="ECO:0000313" key="3">
    <source>
        <dbReference type="Proteomes" id="UP000304951"/>
    </source>
</evidence>
<evidence type="ECO:0000313" key="2">
    <source>
        <dbReference type="EMBL" id="THV63895.1"/>
    </source>
</evidence>
<comment type="caution">
    <text evidence="2">The sequence shown here is derived from an EMBL/GenBank/DDBJ whole genome shotgun (WGS) entry which is preliminary data.</text>
</comment>
<accession>A0A4S8S106</accession>